<protein>
    <submittedName>
        <fullName evidence="2">Uncharacterized protein</fullName>
    </submittedName>
</protein>
<gene>
    <name evidence="2" type="ORF">BCR39DRAFT_598631</name>
</gene>
<feature type="compositionally biased region" description="Low complexity" evidence="1">
    <location>
        <begin position="145"/>
        <end position="158"/>
    </location>
</feature>
<comment type="caution">
    <text evidence="2">The sequence shown here is derived from an EMBL/GenBank/DDBJ whole genome shotgun (WGS) entry which is preliminary data.</text>
</comment>
<dbReference type="Proteomes" id="UP000193986">
    <property type="component" value="Unassembled WGS sequence"/>
</dbReference>
<reference evidence="2 3" key="1">
    <citation type="submission" date="2016-07" db="EMBL/GenBank/DDBJ databases">
        <title>Pervasive Adenine N6-methylation of Active Genes in Fungi.</title>
        <authorList>
            <consortium name="DOE Joint Genome Institute"/>
            <person name="Mondo S.J."/>
            <person name="Dannebaum R.O."/>
            <person name="Kuo R.C."/>
            <person name="Labutti K."/>
            <person name="Haridas S."/>
            <person name="Kuo A."/>
            <person name="Salamov A."/>
            <person name="Ahrendt S.R."/>
            <person name="Lipzen A."/>
            <person name="Sullivan W."/>
            <person name="Andreopoulos W.B."/>
            <person name="Clum A."/>
            <person name="Lindquist E."/>
            <person name="Daum C."/>
            <person name="Ramamoorthy G.K."/>
            <person name="Gryganskyi A."/>
            <person name="Culley D."/>
            <person name="Magnuson J.K."/>
            <person name="James T.Y."/>
            <person name="O'Malley M.A."/>
            <person name="Stajich J.E."/>
            <person name="Spatafora J.W."/>
            <person name="Visel A."/>
            <person name="Grigoriev I.V."/>
        </authorList>
    </citation>
    <scope>NUCLEOTIDE SEQUENCE [LARGE SCALE GENOMIC DNA]</scope>
    <source>
        <strain evidence="2 3">68-887.2</strain>
    </source>
</reference>
<feature type="region of interest" description="Disordered" evidence="1">
    <location>
        <begin position="35"/>
        <end position="168"/>
    </location>
</feature>
<dbReference type="EMBL" id="MCFC01000024">
    <property type="protein sequence ID" value="ORY29631.1"/>
    <property type="molecule type" value="Genomic_DNA"/>
</dbReference>
<dbReference type="InParanoid" id="A0A1Y2B483"/>
<evidence type="ECO:0000256" key="1">
    <source>
        <dbReference type="SAM" id="MobiDB-lite"/>
    </source>
</evidence>
<feature type="compositionally biased region" description="Polar residues" evidence="1">
    <location>
        <begin position="105"/>
        <end position="144"/>
    </location>
</feature>
<dbReference type="AlphaFoldDB" id="A0A1Y2B483"/>
<feature type="compositionally biased region" description="Polar residues" evidence="1">
    <location>
        <begin position="37"/>
        <end position="63"/>
    </location>
</feature>
<name>A0A1Y2B483_9TREE</name>
<accession>A0A1Y2B483</accession>
<organism evidence="2 3">
    <name type="scientific">Naematelia encephala</name>
    <dbReference type="NCBI Taxonomy" id="71784"/>
    <lineage>
        <taxon>Eukaryota</taxon>
        <taxon>Fungi</taxon>
        <taxon>Dikarya</taxon>
        <taxon>Basidiomycota</taxon>
        <taxon>Agaricomycotina</taxon>
        <taxon>Tremellomycetes</taxon>
        <taxon>Tremellales</taxon>
        <taxon>Naemateliaceae</taxon>
        <taxon>Naematelia</taxon>
    </lineage>
</organism>
<proteinExistence type="predicted"/>
<evidence type="ECO:0000313" key="2">
    <source>
        <dbReference type="EMBL" id="ORY29631.1"/>
    </source>
</evidence>
<keyword evidence="3" id="KW-1185">Reference proteome</keyword>
<sequence length="227" mass="24500">MSDSSEAYQDWCINNYQTLYRGSDYGSFEIRKALGGENSSLPTGSPSTAVPASSRLDSQSPSAPSHRRSNDSRSSSIIPQAQTQSAPSMHSDPDPELQSHPEASFPTSSNPSENLNPTTTDRYQTSSFHETTSGGESQQPAPTNSLSSNRPDTSNSSSQVDTRLPKTRGDLEANIPCVRCLLSGHASSQKSTLQIQSQEFVVHVHCGGLLFAKHREPFSKNAITVVE</sequence>
<evidence type="ECO:0000313" key="3">
    <source>
        <dbReference type="Proteomes" id="UP000193986"/>
    </source>
</evidence>
<feature type="compositionally biased region" description="Polar residues" evidence="1">
    <location>
        <begin position="77"/>
        <end position="88"/>
    </location>
</feature>